<proteinExistence type="predicted"/>
<evidence type="ECO:0000313" key="2">
    <source>
        <dbReference type="Proteomes" id="UP000308600"/>
    </source>
</evidence>
<accession>A0ACD2ZYU2</accession>
<dbReference type="EMBL" id="ML209432">
    <property type="protein sequence ID" value="TFK58340.1"/>
    <property type="molecule type" value="Genomic_DNA"/>
</dbReference>
<keyword evidence="2" id="KW-1185">Reference proteome</keyword>
<organism evidence="1 2">
    <name type="scientific">Pluteus cervinus</name>
    <dbReference type="NCBI Taxonomy" id="181527"/>
    <lineage>
        <taxon>Eukaryota</taxon>
        <taxon>Fungi</taxon>
        <taxon>Dikarya</taxon>
        <taxon>Basidiomycota</taxon>
        <taxon>Agaricomycotina</taxon>
        <taxon>Agaricomycetes</taxon>
        <taxon>Agaricomycetidae</taxon>
        <taxon>Agaricales</taxon>
        <taxon>Pluteineae</taxon>
        <taxon>Pluteaceae</taxon>
        <taxon>Pluteus</taxon>
    </lineage>
</organism>
<reference evidence="1 2" key="1">
    <citation type="journal article" date="2019" name="Nat. Ecol. Evol.">
        <title>Megaphylogeny resolves global patterns of mushroom evolution.</title>
        <authorList>
            <person name="Varga T."/>
            <person name="Krizsan K."/>
            <person name="Foldi C."/>
            <person name="Dima B."/>
            <person name="Sanchez-Garcia M."/>
            <person name="Sanchez-Ramirez S."/>
            <person name="Szollosi G.J."/>
            <person name="Szarkandi J.G."/>
            <person name="Papp V."/>
            <person name="Albert L."/>
            <person name="Andreopoulos W."/>
            <person name="Angelini C."/>
            <person name="Antonin V."/>
            <person name="Barry K.W."/>
            <person name="Bougher N.L."/>
            <person name="Buchanan P."/>
            <person name="Buyck B."/>
            <person name="Bense V."/>
            <person name="Catcheside P."/>
            <person name="Chovatia M."/>
            <person name="Cooper J."/>
            <person name="Damon W."/>
            <person name="Desjardin D."/>
            <person name="Finy P."/>
            <person name="Geml J."/>
            <person name="Haridas S."/>
            <person name="Hughes K."/>
            <person name="Justo A."/>
            <person name="Karasinski D."/>
            <person name="Kautmanova I."/>
            <person name="Kiss B."/>
            <person name="Kocsube S."/>
            <person name="Kotiranta H."/>
            <person name="LaButti K.M."/>
            <person name="Lechner B.E."/>
            <person name="Liimatainen K."/>
            <person name="Lipzen A."/>
            <person name="Lukacs Z."/>
            <person name="Mihaltcheva S."/>
            <person name="Morgado L.N."/>
            <person name="Niskanen T."/>
            <person name="Noordeloos M.E."/>
            <person name="Ohm R.A."/>
            <person name="Ortiz-Santana B."/>
            <person name="Ovrebo C."/>
            <person name="Racz N."/>
            <person name="Riley R."/>
            <person name="Savchenko A."/>
            <person name="Shiryaev A."/>
            <person name="Soop K."/>
            <person name="Spirin V."/>
            <person name="Szebenyi C."/>
            <person name="Tomsovsky M."/>
            <person name="Tulloss R.E."/>
            <person name="Uehling J."/>
            <person name="Grigoriev I.V."/>
            <person name="Vagvolgyi C."/>
            <person name="Papp T."/>
            <person name="Martin F.M."/>
            <person name="Miettinen O."/>
            <person name="Hibbett D.S."/>
            <person name="Nagy L.G."/>
        </authorList>
    </citation>
    <scope>NUCLEOTIDE SEQUENCE [LARGE SCALE GENOMIC DNA]</scope>
    <source>
        <strain evidence="1 2">NL-1719</strain>
    </source>
</reference>
<evidence type="ECO:0000313" key="1">
    <source>
        <dbReference type="EMBL" id="TFK58340.1"/>
    </source>
</evidence>
<dbReference type="Proteomes" id="UP000308600">
    <property type="component" value="Unassembled WGS sequence"/>
</dbReference>
<sequence>VKSNGIAQNLPRIGNPDNAMFPAVQLNLNPAVSDEDATTKGLTDMGVFGEGHRDEGDAPACYTVMIANNRVPDEYRVGRFHVLYLGCYVLQRQGRFTMFCGLNRHGATPPIAPWGEKLVKDAYRMMMVHYPPECMVNGAGIQVVPLATMPKRQDQTLFTVPPEATTPLQSLPPVQRSAFSNYASDGGVVFQRETHVDFFGRSLLDACRFFTCQLPGEYDVQVDEEKFLSSFSYV</sequence>
<name>A0ACD2ZYU2_9AGAR</name>
<gene>
    <name evidence="1" type="ORF">BDN72DRAFT_726369</name>
</gene>
<feature type="non-terminal residue" evidence="1">
    <location>
        <position position="1"/>
    </location>
</feature>
<feature type="non-terminal residue" evidence="1">
    <location>
        <position position="234"/>
    </location>
</feature>
<protein>
    <submittedName>
        <fullName evidence="1">Uncharacterized protein</fullName>
    </submittedName>
</protein>